<dbReference type="Proteomes" id="UP000490800">
    <property type="component" value="Unassembled WGS sequence"/>
</dbReference>
<evidence type="ECO:0000259" key="5">
    <source>
        <dbReference type="Pfam" id="PF25954"/>
    </source>
</evidence>
<evidence type="ECO:0000313" key="8">
    <source>
        <dbReference type="Proteomes" id="UP000490800"/>
    </source>
</evidence>
<dbReference type="SUPFAM" id="SSF111369">
    <property type="entry name" value="HlyD-like secretion proteins"/>
    <property type="match status" value="2"/>
</dbReference>
<dbReference type="PROSITE" id="PS51257">
    <property type="entry name" value="PROKAR_LIPOPROTEIN"/>
    <property type="match status" value="1"/>
</dbReference>
<proteinExistence type="inferred from homology"/>
<feature type="domain" description="Multidrug resistance protein MdtA-like barrel-sandwich hybrid" evidence="4">
    <location>
        <begin position="77"/>
        <end position="261"/>
    </location>
</feature>
<keyword evidence="8" id="KW-1185">Reference proteome</keyword>
<dbReference type="InterPro" id="IPR006143">
    <property type="entry name" value="RND_pump_MFP"/>
</dbReference>
<evidence type="ECO:0000259" key="4">
    <source>
        <dbReference type="Pfam" id="PF25917"/>
    </source>
</evidence>
<evidence type="ECO:0000256" key="2">
    <source>
        <dbReference type="SAM" id="Coils"/>
    </source>
</evidence>
<dbReference type="Pfam" id="PF25917">
    <property type="entry name" value="BSH_RND"/>
    <property type="match status" value="1"/>
</dbReference>
<evidence type="ECO:0000256" key="3">
    <source>
        <dbReference type="SAM" id="SignalP"/>
    </source>
</evidence>
<dbReference type="InterPro" id="IPR058637">
    <property type="entry name" value="YknX-like_C"/>
</dbReference>
<dbReference type="Gene3D" id="2.40.30.170">
    <property type="match status" value="1"/>
</dbReference>
<feature type="domain" description="YknX-like C-terminal permuted SH3-like" evidence="6">
    <location>
        <begin position="349"/>
        <end position="416"/>
    </location>
</feature>
<dbReference type="NCBIfam" id="TIGR01730">
    <property type="entry name" value="RND_mfp"/>
    <property type="match status" value="1"/>
</dbReference>
<dbReference type="PANTHER" id="PTHR30469:SF15">
    <property type="entry name" value="HLYD FAMILY OF SECRETION PROTEINS"/>
    <property type="match status" value="1"/>
</dbReference>
<feature type="chain" id="PRO_5030753315" evidence="3">
    <location>
        <begin position="27"/>
        <end position="419"/>
    </location>
</feature>
<feature type="domain" description="CusB-like beta-barrel" evidence="5">
    <location>
        <begin position="271"/>
        <end position="344"/>
    </location>
</feature>
<protein>
    <submittedName>
        <fullName evidence="7">Efflux RND transporter periplasmic adaptor subunit</fullName>
    </submittedName>
</protein>
<dbReference type="Gene3D" id="2.40.50.100">
    <property type="match status" value="1"/>
</dbReference>
<sequence length="419" mass="45810">MKRPLVTMVQRSTKLAVIAALTAAIAAGCSDKPLAGPQDQKPGQESQLKTVQTVKVTKEKISEPLEQVANVISSIQMDVVAKTSGDILQVYKKKGDSVNKGEVLFRIDATDLQMQKQQGQLGIKSVQAQMKQAKDELANKKTEVDNNITKAEQGIKDAEKSFNKLRNDYDEGLITKVELEKAQTQIDGLKLDLSSMKQARKTLDNTDALAALQVQLETSDLTVRKAERELSNTEVKAPISGILTDFGVEAGMTLAQGTKAGQIQQMNPIRITADLTEETVKLIRGKKELNFYVPGAEGQMKAPVSYLSDVMDSQTKAYTLELEVGNAEHKLKPGQKVQILLTDEAEQVVVAVPTLSIVREGSESFVFVLQGDIVEKRKVQLGRLNETMQEIISGIAENDLLVISGQHQLKDKEKVTAGN</sequence>
<feature type="coiled-coil region" evidence="2">
    <location>
        <begin position="123"/>
        <end position="236"/>
    </location>
</feature>
<feature type="signal peptide" evidence="3">
    <location>
        <begin position="1"/>
        <end position="26"/>
    </location>
</feature>
<keyword evidence="3" id="KW-0732">Signal</keyword>
<dbReference type="Pfam" id="PF25954">
    <property type="entry name" value="Beta-barrel_RND_2"/>
    <property type="match status" value="1"/>
</dbReference>
<dbReference type="InterPro" id="IPR058792">
    <property type="entry name" value="Beta-barrel_RND_2"/>
</dbReference>
<dbReference type="Pfam" id="PF25989">
    <property type="entry name" value="YknX_C"/>
    <property type="match status" value="1"/>
</dbReference>
<dbReference type="Gene3D" id="1.10.287.470">
    <property type="entry name" value="Helix hairpin bin"/>
    <property type="match status" value="1"/>
</dbReference>
<dbReference type="RefSeq" id="WP_157334272.1">
    <property type="nucleotide sequence ID" value="NZ_RHLK01000003.1"/>
</dbReference>
<name>A0A7X3JYS7_9BACL</name>
<evidence type="ECO:0000256" key="1">
    <source>
        <dbReference type="ARBA" id="ARBA00009477"/>
    </source>
</evidence>
<gene>
    <name evidence="7" type="ORF">EDM21_07290</name>
</gene>
<dbReference type="InterPro" id="IPR058625">
    <property type="entry name" value="MdtA-like_BSH"/>
</dbReference>
<dbReference type="GO" id="GO:0015562">
    <property type="term" value="F:efflux transmembrane transporter activity"/>
    <property type="evidence" value="ECO:0007669"/>
    <property type="project" value="TreeGrafter"/>
</dbReference>
<organism evidence="7 8">
    <name type="scientific">Paenibacillus lutrae</name>
    <dbReference type="NCBI Taxonomy" id="2078573"/>
    <lineage>
        <taxon>Bacteria</taxon>
        <taxon>Bacillati</taxon>
        <taxon>Bacillota</taxon>
        <taxon>Bacilli</taxon>
        <taxon>Bacillales</taxon>
        <taxon>Paenibacillaceae</taxon>
        <taxon>Paenibacillus</taxon>
    </lineage>
</organism>
<dbReference type="PANTHER" id="PTHR30469">
    <property type="entry name" value="MULTIDRUG RESISTANCE PROTEIN MDTA"/>
    <property type="match status" value="1"/>
</dbReference>
<accession>A0A7X3JYS7</accession>
<dbReference type="EMBL" id="RHLK01000003">
    <property type="protein sequence ID" value="MVO99331.1"/>
    <property type="molecule type" value="Genomic_DNA"/>
</dbReference>
<comment type="similarity">
    <text evidence="1">Belongs to the membrane fusion protein (MFP) (TC 8.A.1) family.</text>
</comment>
<dbReference type="OrthoDB" id="1633529at2"/>
<evidence type="ECO:0000313" key="7">
    <source>
        <dbReference type="EMBL" id="MVO99331.1"/>
    </source>
</evidence>
<evidence type="ECO:0000259" key="6">
    <source>
        <dbReference type="Pfam" id="PF25989"/>
    </source>
</evidence>
<dbReference type="Gene3D" id="2.40.420.20">
    <property type="match status" value="1"/>
</dbReference>
<dbReference type="GO" id="GO:1990281">
    <property type="term" value="C:efflux pump complex"/>
    <property type="evidence" value="ECO:0007669"/>
    <property type="project" value="TreeGrafter"/>
</dbReference>
<comment type="caution">
    <text evidence="7">The sequence shown here is derived from an EMBL/GenBank/DDBJ whole genome shotgun (WGS) entry which is preliminary data.</text>
</comment>
<keyword evidence="2" id="KW-0175">Coiled coil</keyword>
<reference evidence="7 8" key="1">
    <citation type="journal article" date="2019" name="Microorganisms">
        <title>Paenibacillus lutrae sp. nov., A Chitinolytic Species Isolated from A River Otter in Castril Natural Park, Granada, Spain.</title>
        <authorList>
            <person name="Rodriguez M."/>
            <person name="Reina J.C."/>
            <person name="Bejar V."/>
            <person name="Llamas I."/>
        </authorList>
    </citation>
    <scope>NUCLEOTIDE SEQUENCE [LARGE SCALE GENOMIC DNA]</scope>
    <source>
        <strain evidence="7 8">N10</strain>
    </source>
</reference>
<dbReference type="AlphaFoldDB" id="A0A7X3JYS7"/>